<evidence type="ECO:0000313" key="1">
    <source>
        <dbReference type="EMBL" id="SCF35926.1"/>
    </source>
</evidence>
<name>A0A1C4ZSW2_9ACTN</name>
<accession>A0A1C4ZSW2</accession>
<dbReference type="RefSeq" id="WP_088963168.1">
    <property type="nucleotide sequence ID" value="NZ_LT607410.1"/>
</dbReference>
<sequence>MHSVRFTAETLSDGVVERDFVVGEIPGVLWAPVSGADHAPIVLVGHNGGMHKKAPGLRARALHTAATWGFNVVAIDAPGHGDRPRTDEDEQARAEIREAVTAGDTPRFAAASVCFMASLAERAVAEWQATLDALQALPQIGPDAPVGYGGGISMGTAIGVRLTAAEPRITAAIFGGGFFVDEPVIMAARQITVPVQFLLPWDDEHVDRSSGFALFDAFASAEKTLHANAGDHRSVRWVGVDDTFLSRHLGRA</sequence>
<dbReference type="Gene3D" id="3.40.50.1820">
    <property type="entry name" value="alpha/beta hydrolase"/>
    <property type="match status" value="1"/>
</dbReference>
<gene>
    <name evidence="1" type="ORF">GA0074696_4826</name>
</gene>
<dbReference type="Proteomes" id="UP000198228">
    <property type="component" value="Chromosome I"/>
</dbReference>
<evidence type="ECO:0000313" key="2">
    <source>
        <dbReference type="Proteomes" id="UP000198228"/>
    </source>
</evidence>
<dbReference type="SUPFAM" id="SSF53474">
    <property type="entry name" value="alpha/beta-Hydrolases"/>
    <property type="match status" value="1"/>
</dbReference>
<dbReference type="GO" id="GO:0016787">
    <property type="term" value="F:hydrolase activity"/>
    <property type="evidence" value="ECO:0007669"/>
    <property type="project" value="UniProtKB-KW"/>
</dbReference>
<keyword evidence="1" id="KW-0378">Hydrolase</keyword>
<dbReference type="InterPro" id="IPR029058">
    <property type="entry name" value="AB_hydrolase_fold"/>
</dbReference>
<proteinExistence type="predicted"/>
<organism evidence="1 2">
    <name type="scientific">Micromonospora purpureochromogenes</name>
    <dbReference type="NCBI Taxonomy" id="47872"/>
    <lineage>
        <taxon>Bacteria</taxon>
        <taxon>Bacillati</taxon>
        <taxon>Actinomycetota</taxon>
        <taxon>Actinomycetes</taxon>
        <taxon>Micromonosporales</taxon>
        <taxon>Micromonosporaceae</taxon>
        <taxon>Micromonospora</taxon>
    </lineage>
</organism>
<dbReference type="EMBL" id="LT607410">
    <property type="protein sequence ID" value="SCF35926.1"/>
    <property type="molecule type" value="Genomic_DNA"/>
</dbReference>
<protein>
    <submittedName>
        <fullName evidence="1">Dienelactone hydrolase</fullName>
    </submittedName>
</protein>
<reference evidence="1 2" key="1">
    <citation type="submission" date="2016-06" db="EMBL/GenBank/DDBJ databases">
        <authorList>
            <person name="Kjaerup R.B."/>
            <person name="Dalgaard T.S."/>
            <person name="Juul-Madsen H.R."/>
        </authorList>
    </citation>
    <scope>NUCLEOTIDE SEQUENCE [LARGE SCALE GENOMIC DNA]</scope>
    <source>
        <strain evidence="1 2">DSM 43821</strain>
    </source>
</reference>
<dbReference type="AlphaFoldDB" id="A0A1C4ZSW2"/>